<organism evidence="1 2">
    <name type="scientific">Ambrosiozyma monospora</name>
    <name type="common">Yeast</name>
    <name type="synonym">Endomycopsis monosporus</name>
    <dbReference type="NCBI Taxonomy" id="43982"/>
    <lineage>
        <taxon>Eukaryota</taxon>
        <taxon>Fungi</taxon>
        <taxon>Dikarya</taxon>
        <taxon>Ascomycota</taxon>
        <taxon>Saccharomycotina</taxon>
        <taxon>Pichiomycetes</taxon>
        <taxon>Pichiales</taxon>
        <taxon>Pichiaceae</taxon>
        <taxon>Ambrosiozyma</taxon>
    </lineage>
</organism>
<evidence type="ECO:0000313" key="2">
    <source>
        <dbReference type="Proteomes" id="UP001165064"/>
    </source>
</evidence>
<protein>
    <submittedName>
        <fullName evidence="1">Unnamed protein product</fullName>
    </submittedName>
</protein>
<accession>A0ACB5T0A2</accession>
<comment type="caution">
    <text evidence="1">The sequence shown here is derived from an EMBL/GenBank/DDBJ whole genome shotgun (WGS) entry which is preliminary data.</text>
</comment>
<dbReference type="Proteomes" id="UP001165064">
    <property type="component" value="Unassembled WGS sequence"/>
</dbReference>
<name>A0ACB5T0A2_AMBMO</name>
<dbReference type="EMBL" id="BSXS01001960">
    <property type="protein sequence ID" value="GME77763.1"/>
    <property type="molecule type" value="Genomic_DNA"/>
</dbReference>
<evidence type="ECO:0000313" key="1">
    <source>
        <dbReference type="EMBL" id="GME77763.1"/>
    </source>
</evidence>
<gene>
    <name evidence="1" type="ORF">Amon02_000316000</name>
</gene>
<sequence length="457" mass="51012">MEFHAIIFCGKGNSLSPISAVKDTGVPKALLPIANKPMIEYVLEWCDQAPFREVTVVTDVPAHSKISKVVETYKSKRSKELANTFGINCISSDAVSTGSMLRQYGSQFAESGSNVVILPCDFITDVPPQVFIEIYRGNSDDNLGLGICYNNIFDNVDNKVLKTNYTVFAEKDDGTTVLLDLFSKSSVNTTKFLDIRTQLLWRYPNTSVSTNLLDSFIFFASSKIFSILAERKEEFFTKSATKIKRDLARRSWKHSEKLETMGLFNLPKQSTFARCNNLPVYMEVNRLFLKQRAREVGNVPRSKDNTAATIGADSIVGADTTLGERTNVKRTVIGNNCTIGKKCRITACVVLDNVTIEDEVNLENCIIGQHAKLERKCKLVNCNVEGSYIVGQSVVLKGETLTNISLDSLESEDALYTDSHHSLSDDDDNDDDEDLGSDEYDDIGFEEEEYEDDIFAR</sequence>
<proteinExistence type="predicted"/>
<reference evidence="1" key="1">
    <citation type="submission" date="2023-04" db="EMBL/GenBank/DDBJ databases">
        <title>Ambrosiozyma monospora NBRC 10751.</title>
        <authorList>
            <person name="Ichikawa N."/>
            <person name="Sato H."/>
            <person name="Tonouchi N."/>
        </authorList>
    </citation>
    <scope>NUCLEOTIDE SEQUENCE</scope>
    <source>
        <strain evidence="1">NBRC 10751</strain>
    </source>
</reference>
<keyword evidence="2" id="KW-1185">Reference proteome</keyword>